<gene>
    <name evidence="2" type="ORF">DAI18_14835</name>
</gene>
<reference evidence="2 3" key="1">
    <citation type="submission" date="2018-04" db="EMBL/GenBank/DDBJ databases">
        <title>Denitrifier Microvirgula.</title>
        <authorList>
            <person name="Anderson E."/>
            <person name="Jang J."/>
            <person name="Ishii S."/>
        </authorList>
    </citation>
    <scope>NUCLEOTIDE SEQUENCE [LARGE SCALE GENOMIC DNA]</scope>
    <source>
        <strain evidence="2 3">BE2.4</strain>
    </source>
</reference>
<proteinExistence type="predicted"/>
<sequence>MIDVTPDRPPSLPVSRYGTAPSRLAGRQWAQRFDAELAAATRCRAVGTTSGTAAGLLPEARTGQRHALPVGDERPGLRKLPAGPPDRALPPGTIRQVGVAAGGAAASGRPLVLPAAGGCPARAHGCGASLVDGANRCGGGGAIRRFHSVFRPFQVTVFVHDGVARAWVRDSRLNGASAMAVADALGDALRRDGIELVGVVVNGVRLERVRGTTTVPGDIDIQGRVAWLA</sequence>
<dbReference type="KEGG" id="maer:DAI18_14835"/>
<dbReference type="AlphaFoldDB" id="A0A2S0PCR1"/>
<organism evidence="2 3">
    <name type="scientific">Microvirgula aerodenitrificans</name>
    <dbReference type="NCBI Taxonomy" id="57480"/>
    <lineage>
        <taxon>Bacteria</taxon>
        <taxon>Pseudomonadati</taxon>
        <taxon>Pseudomonadota</taxon>
        <taxon>Betaproteobacteria</taxon>
        <taxon>Neisseriales</taxon>
        <taxon>Aquaspirillaceae</taxon>
        <taxon>Microvirgula</taxon>
    </lineage>
</organism>
<evidence type="ECO:0000313" key="2">
    <source>
        <dbReference type="EMBL" id="AVY95178.1"/>
    </source>
</evidence>
<evidence type="ECO:0000313" key="3">
    <source>
        <dbReference type="Proteomes" id="UP000244173"/>
    </source>
</evidence>
<feature type="region of interest" description="Disordered" evidence="1">
    <location>
        <begin position="59"/>
        <end position="93"/>
    </location>
</feature>
<dbReference type="EMBL" id="CP028519">
    <property type="protein sequence ID" value="AVY95178.1"/>
    <property type="molecule type" value="Genomic_DNA"/>
</dbReference>
<dbReference type="Proteomes" id="UP000244173">
    <property type="component" value="Chromosome"/>
</dbReference>
<accession>A0A2S0PCR1</accession>
<protein>
    <submittedName>
        <fullName evidence="2">Uncharacterized protein</fullName>
    </submittedName>
</protein>
<keyword evidence="3" id="KW-1185">Reference proteome</keyword>
<evidence type="ECO:0000256" key="1">
    <source>
        <dbReference type="SAM" id="MobiDB-lite"/>
    </source>
</evidence>
<name>A0A2S0PCR1_9NEIS</name>